<feature type="region of interest" description="Disordered" evidence="1">
    <location>
        <begin position="402"/>
        <end position="489"/>
    </location>
</feature>
<evidence type="ECO:0000313" key="2">
    <source>
        <dbReference type="EMBL" id="KAJ7029536.1"/>
    </source>
</evidence>
<feature type="compositionally biased region" description="Acidic residues" evidence="1">
    <location>
        <begin position="457"/>
        <end position="489"/>
    </location>
</feature>
<comment type="caution">
    <text evidence="2">The sequence shown here is derived from an EMBL/GenBank/DDBJ whole genome shotgun (WGS) entry which is preliminary data.</text>
</comment>
<proteinExistence type="predicted"/>
<dbReference type="Proteomes" id="UP001218188">
    <property type="component" value="Unassembled WGS sequence"/>
</dbReference>
<evidence type="ECO:0000313" key="3">
    <source>
        <dbReference type="Proteomes" id="UP001218188"/>
    </source>
</evidence>
<accession>A0AAD6SKB8</accession>
<protein>
    <submittedName>
        <fullName evidence="2">Uncharacterized protein</fullName>
    </submittedName>
</protein>
<name>A0AAD6SKB8_9AGAR</name>
<keyword evidence="3" id="KW-1185">Reference proteome</keyword>
<feature type="region of interest" description="Disordered" evidence="1">
    <location>
        <begin position="141"/>
        <end position="179"/>
    </location>
</feature>
<gene>
    <name evidence="2" type="ORF">C8F04DRAFT_1288093</name>
</gene>
<reference evidence="2" key="1">
    <citation type="submission" date="2023-03" db="EMBL/GenBank/DDBJ databases">
        <title>Massive genome expansion in bonnet fungi (Mycena s.s.) driven by repeated elements and novel gene families across ecological guilds.</title>
        <authorList>
            <consortium name="Lawrence Berkeley National Laboratory"/>
            <person name="Harder C.B."/>
            <person name="Miyauchi S."/>
            <person name="Viragh M."/>
            <person name="Kuo A."/>
            <person name="Thoen E."/>
            <person name="Andreopoulos B."/>
            <person name="Lu D."/>
            <person name="Skrede I."/>
            <person name="Drula E."/>
            <person name="Henrissat B."/>
            <person name="Morin E."/>
            <person name="Kohler A."/>
            <person name="Barry K."/>
            <person name="LaButti K."/>
            <person name="Morin E."/>
            <person name="Salamov A."/>
            <person name="Lipzen A."/>
            <person name="Mereny Z."/>
            <person name="Hegedus B."/>
            <person name="Baldrian P."/>
            <person name="Stursova M."/>
            <person name="Weitz H."/>
            <person name="Taylor A."/>
            <person name="Grigoriev I.V."/>
            <person name="Nagy L.G."/>
            <person name="Martin F."/>
            <person name="Kauserud H."/>
        </authorList>
    </citation>
    <scope>NUCLEOTIDE SEQUENCE</scope>
    <source>
        <strain evidence="2">CBHHK200</strain>
    </source>
</reference>
<dbReference type="EMBL" id="JARJCM010000100">
    <property type="protein sequence ID" value="KAJ7029536.1"/>
    <property type="molecule type" value="Genomic_DNA"/>
</dbReference>
<organism evidence="2 3">
    <name type="scientific">Mycena alexandri</name>
    <dbReference type="NCBI Taxonomy" id="1745969"/>
    <lineage>
        <taxon>Eukaryota</taxon>
        <taxon>Fungi</taxon>
        <taxon>Dikarya</taxon>
        <taxon>Basidiomycota</taxon>
        <taxon>Agaricomycotina</taxon>
        <taxon>Agaricomycetes</taxon>
        <taxon>Agaricomycetidae</taxon>
        <taxon>Agaricales</taxon>
        <taxon>Marasmiineae</taxon>
        <taxon>Mycenaceae</taxon>
        <taxon>Mycena</taxon>
    </lineage>
</organism>
<dbReference type="AlphaFoldDB" id="A0AAD6SKB8"/>
<sequence length="489" mass="54179">MDAIPTGNRWNTCRRLNFRVTWRSSFKLKSGKGGLLRARRRTRGDVWTLLGRRGEGVARRRCGRRGSDSLPLKQSIFASFAVPNTSSISTTKTAAATIPQGVSAASLGFVIPSLDKLSDGLTVKECTRELGLDRMLKRESRQDKSGILAGPNPLPSDDDPATPSTLLPPAPHSLDRGEAGLGDLTLLMGSDTEKERGRALNLMGKPWVDSVKRRFLIRTSAAELLDDDEANAEWSNYPVCKDFDEDLQVVCPGADRGRAGPARVIQARAREVPAVQLEHPWDLSRMFQPGDAPFNLRARKVGLTTNFRGVENAHSRFNYPEAVNLNVKAQSDRLTKWPKCNRIDCVQTFRSSAREQLIQVCPHIQIKLSTVWRLQLAEWIADAKSAETAERAEAAERVARNAERLAQGELNSESDSDDDSDTPRMPKKPKWAPITLALLFGGAEKPRARKPSARVMEEEEMLMQALADEEEDAIPDDGAIEVNSDEEYS</sequence>
<evidence type="ECO:0000256" key="1">
    <source>
        <dbReference type="SAM" id="MobiDB-lite"/>
    </source>
</evidence>